<comment type="caution">
    <text evidence="1">The sequence shown here is derived from an EMBL/GenBank/DDBJ whole genome shotgun (WGS) entry which is preliminary data.</text>
</comment>
<name>A0A254TF52_9BURK</name>
<sequence length="64" mass="7163">MTQNSVQQYMLYTKCLREVLPIGPISGFGCGEVMVKVLVVVPVNLQPPAVIAMRRIKDVLQTCW</sequence>
<evidence type="ECO:0000313" key="1">
    <source>
        <dbReference type="EMBL" id="OWW21165.1"/>
    </source>
</evidence>
<dbReference type="EMBL" id="LSTO01000001">
    <property type="protein sequence ID" value="OWW21165.1"/>
    <property type="molecule type" value="Genomic_DNA"/>
</dbReference>
<reference evidence="1 2" key="1">
    <citation type="submission" date="2016-02" db="EMBL/GenBank/DDBJ databases">
        <authorList>
            <person name="Wen L."/>
            <person name="He K."/>
            <person name="Yang H."/>
        </authorList>
    </citation>
    <scope>NUCLEOTIDE SEQUENCE [LARGE SCALE GENOMIC DNA]</scope>
    <source>
        <strain evidence="1 2">TSA40</strain>
    </source>
</reference>
<dbReference type="AlphaFoldDB" id="A0A254TF52"/>
<gene>
    <name evidence="1" type="ORF">AYR66_18470</name>
</gene>
<keyword evidence="2" id="KW-1185">Reference proteome</keyword>
<evidence type="ECO:0000313" key="2">
    <source>
        <dbReference type="Proteomes" id="UP000197535"/>
    </source>
</evidence>
<proteinExistence type="predicted"/>
<accession>A0A254TF52</accession>
<protein>
    <submittedName>
        <fullName evidence="1">Uncharacterized protein</fullName>
    </submittedName>
</protein>
<organism evidence="1 2">
    <name type="scientific">Noviherbaspirillum denitrificans</name>
    <dbReference type="NCBI Taxonomy" id="1968433"/>
    <lineage>
        <taxon>Bacteria</taxon>
        <taxon>Pseudomonadati</taxon>
        <taxon>Pseudomonadota</taxon>
        <taxon>Betaproteobacteria</taxon>
        <taxon>Burkholderiales</taxon>
        <taxon>Oxalobacteraceae</taxon>
        <taxon>Noviherbaspirillum</taxon>
    </lineage>
</organism>
<dbReference type="Proteomes" id="UP000197535">
    <property type="component" value="Unassembled WGS sequence"/>
</dbReference>